<proteinExistence type="predicted"/>
<dbReference type="Proteomes" id="UP000031501">
    <property type="component" value="Chromosome"/>
</dbReference>
<sequence length="70" mass="7561">MTNGTTQPAARTRAPGMTLRVYTVDRYGTVTRDRGTLTIIPGNQPVPLLLSTAFPPCDCLGCRAGRAVRR</sequence>
<accession>A0A221NSS5</accession>
<dbReference type="AlphaFoldDB" id="A0A221NSS5"/>
<evidence type="ECO:0000313" key="2">
    <source>
        <dbReference type="Proteomes" id="UP000031501"/>
    </source>
</evidence>
<evidence type="ECO:0000313" key="1">
    <source>
        <dbReference type="EMBL" id="ASN22962.1"/>
    </source>
</evidence>
<dbReference type="OrthoDB" id="4301539at2"/>
<protein>
    <submittedName>
        <fullName evidence="1">Uncharacterized protein</fullName>
    </submittedName>
</protein>
<organism evidence="1 2">
    <name type="scientific">Streptomyces pluripotens</name>
    <dbReference type="NCBI Taxonomy" id="1355015"/>
    <lineage>
        <taxon>Bacteria</taxon>
        <taxon>Bacillati</taxon>
        <taxon>Actinomycetota</taxon>
        <taxon>Actinomycetes</taxon>
        <taxon>Kitasatosporales</taxon>
        <taxon>Streptomycetaceae</taxon>
        <taxon>Streptomyces</taxon>
    </lineage>
</organism>
<keyword evidence="2" id="KW-1185">Reference proteome</keyword>
<reference evidence="1 2" key="1">
    <citation type="submission" date="2017-07" db="EMBL/GenBank/DDBJ databases">
        <title>Genome sequence of Streptomyces pluripotens MUSC 137T.</title>
        <authorList>
            <person name="Ser H.-L."/>
            <person name="Lee L.-H."/>
        </authorList>
    </citation>
    <scope>NUCLEOTIDE SEQUENCE [LARGE SCALE GENOMIC DNA]</scope>
    <source>
        <strain evidence="1 2">MUSC 137</strain>
    </source>
</reference>
<dbReference type="EMBL" id="CP022433">
    <property type="protein sequence ID" value="ASN22962.1"/>
    <property type="molecule type" value="Genomic_DNA"/>
</dbReference>
<gene>
    <name evidence="1" type="ORF">LK07_01800</name>
</gene>
<dbReference type="RefSeq" id="WP_043432224.1">
    <property type="nucleotide sequence ID" value="NZ_CP021080.1"/>
</dbReference>
<name>A0A221NSS5_9ACTN</name>